<organism evidence="2 3">
    <name type="scientific">Nitratireductor rhodophyticola</name>
    <dbReference type="NCBI Taxonomy" id="2854036"/>
    <lineage>
        <taxon>Bacteria</taxon>
        <taxon>Pseudomonadati</taxon>
        <taxon>Pseudomonadota</taxon>
        <taxon>Alphaproteobacteria</taxon>
        <taxon>Hyphomicrobiales</taxon>
        <taxon>Phyllobacteriaceae</taxon>
        <taxon>Nitratireductor</taxon>
    </lineage>
</organism>
<feature type="domain" description="Glycosyl transferase family 25" evidence="1">
    <location>
        <begin position="2"/>
        <end position="175"/>
    </location>
</feature>
<evidence type="ECO:0000313" key="3">
    <source>
        <dbReference type="Proteomes" id="UP000777661"/>
    </source>
</evidence>
<gene>
    <name evidence="2" type="ORF">KVG22_12510</name>
</gene>
<dbReference type="Pfam" id="PF01755">
    <property type="entry name" value="Glyco_transf_25"/>
    <property type="match status" value="1"/>
</dbReference>
<comment type="caution">
    <text evidence="2">The sequence shown here is derived from an EMBL/GenBank/DDBJ whole genome shotgun (WGS) entry which is preliminary data.</text>
</comment>
<dbReference type="CDD" id="cd06532">
    <property type="entry name" value="Glyco_transf_25"/>
    <property type="match status" value="1"/>
</dbReference>
<proteinExistence type="predicted"/>
<dbReference type="EMBL" id="JAHSQO010000004">
    <property type="protein sequence ID" value="MBY8917416.1"/>
    <property type="molecule type" value="Genomic_DNA"/>
</dbReference>
<name>A0ABS7R905_9HYPH</name>
<dbReference type="Proteomes" id="UP000777661">
    <property type="component" value="Unassembled WGS sequence"/>
</dbReference>
<evidence type="ECO:0000313" key="2">
    <source>
        <dbReference type="EMBL" id="MBY8917416.1"/>
    </source>
</evidence>
<reference evidence="2 3" key="1">
    <citation type="submission" date="2021-06" db="EMBL/GenBank/DDBJ databases">
        <title>Nitratireductor porphyridii sp. nov., isolated from a small marine red alga, Porphyridium purpureum in South Korea.</title>
        <authorList>
            <person name="Kim K.H."/>
            <person name="Kristyanto S."/>
            <person name="Jeon C.O."/>
        </authorList>
    </citation>
    <scope>NUCLEOTIDE SEQUENCE [LARGE SCALE GENOMIC DNA]</scope>
    <source>
        <strain evidence="2 3">R6</strain>
    </source>
</reference>
<accession>A0ABS7R905</accession>
<dbReference type="RefSeq" id="WP_223005924.1">
    <property type="nucleotide sequence ID" value="NZ_JAHSQO010000004.1"/>
</dbReference>
<keyword evidence="3" id="KW-1185">Reference proteome</keyword>
<sequence length="263" mass="29510">MVIYLINLRRSSDRLERMRELCLDAGLEFTRMEGVDGPKLSSADIAQVVVGESRWGKITAGEVGCFLSHRKCWKALVQEGSQYAVVLEDDLVLGENAVSVMTDSSWLPEDADIVKLEAADERVYLDTWASGVIMAREIRRLRSSHFCSGGYVISRSCAQHLLSSSETFSEPVDDFLFNVSSPLFDSLVVYQLAPAICIQQAALLAPNSPERLASCIEGREKKVRRRLGTFERFTLSLSKKRRSTVNRTLSLIGRRERVKVGFR</sequence>
<dbReference type="InterPro" id="IPR002654">
    <property type="entry name" value="Glyco_trans_25"/>
</dbReference>
<evidence type="ECO:0000259" key="1">
    <source>
        <dbReference type="Pfam" id="PF01755"/>
    </source>
</evidence>
<protein>
    <submittedName>
        <fullName evidence="2">Glycosyltransferase family 25 protein</fullName>
    </submittedName>
</protein>